<dbReference type="PANTHER" id="PTHR34975">
    <property type="entry name" value="SPORE GERMINATION PROTEIN A2"/>
    <property type="match status" value="1"/>
</dbReference>
<protein>
    <submittedName>
        <fullName evidence="9">GerAB/ArcD/ProY family transporter</fullName>
    </submittedName>
</protein>
<dbReference type="Proteomes" id="UP000729290">
    <property type="component" value="Unassembled WGS sequence"/>
</dbReference>
<feature type="transmembrane region" description="Helical" evidence="8">
    <location>
        <begin position="274"/>
        <end position="297"/>
    </location>
</feature>
<feature type="transmembrane region" description="Helical" evidence="8">
    <location>
        <begin position="116"/>
        <end position="135"/>
    </location>
</feature>
<feature type="transmembrane region" description="Helical" evidence="8">
    <location>
        <begin position="75"/>
        <end position="96"/>
    </location>
</feature>
<dbReference type="Gene3D" id="1.20.1740.10">
    <property type="entry name" value="Amino acid/polyamine transporter I"/>
    <property type="match status" value="1"/>
</dbReference>
<evidence type="ECO:0000256" key="8">
    <source>
        <dbReference type="SAM" id="Phobius"/>
    </source>
</evidence>
<comment type="subcellular location">
    <subcellularLocation>
        <location evidence="1">Membrane</location>
        <topology evidence="1">Multi-pass membrane protein</topology>
    </subcellularLocation>
</comment>
<feature type="transmembrane region" description="Helical" evidence="8">
    <location>
        <begin position="338"/>
        <end position="356"/>
    </location>
</feature>
<dbReference type="Pfam" id="PF03845">
    <property type="entry name" value="Spore_permease"/>
    <property type="match status" value="1"/>
</dbReference>
<sequence>MFSENQKISPRQASALLLMAFLGTPLLFLPARLAQIGGRQCWQIMAVGALAALAVTPVLTCLWKREPGWTAVEWFRSVFGYGLGGLLSLGLGWKLLVDGAFELRIFAEVIRRAMLPYTPLPLLLGSLFLLSFLAARRGVECSGRAAEILLVLVWVPLLALLLAAAVSVDQPYFLPLALPSAKALWQGLAVTQPLYQPMSFLLFLGPFLAEPKKAGRSVWKTMVCAGALFTGITFLCLAVYGPLSLSQKAFASLQAMERVSMNGIFLTRQDLFLLWFWAAAVFLFLTGSLFFGGVFLQRLTGKGEKGRRIGFWAFGLALLALALLPPDLEWAYTFRNRVQPVFSGVYLALFPVIFLIKSWAAERGRRHG</sequence>
<keyword evidence="4" id="KW-0309">Germination</keyword>
<keyword evidence="5 8" id="KW-0812">Transmembrane</keyword>
<evidence type="ECO:0000313" key="10">
    <source>
        <dbReference type="Proteomes" id="UP000729290"/>
    </source>
</evidence>
<evidence type="ECO:0000256" key="5">
    <source>
        <dbReference type="ARBA" id="ARBA00022692"/>
    </source>
</evidence>
<keyword evidence="7 8" id="KW-0472">Membrane</keyword>
<comment type="similarity">
    <text evidence="2">Belongs to the amino acid-polyamine-organocation (APC) superfamily. Spore germination protein (SGP) (TC 2.A.3.9) family.</text>
</comment>
<dbReference type="RefSeq" id="WP_205133336.1">
    <property type="nucleotide sequence ID" value="NZ_JACSNT010000005.1"/>
</dbReference>
<evidence type="ECO:0000256" key="3">
    <source>
        <dbReference type="ARBA" id="ARBA00022448"/>
    </source>
</evidence>
<accession>A0ABS2G9T7</accession>
<feature type="transmembrane region" description="Helical" evidence="8">
    <location>
        <begin position="44"/>
        <end position="63"/>
    </location>
</feature>
<keyword evidence="6 8" id="KW-1133">Transmembrane helix</keyword>
<evidence type="ECO:0000256" key="2">
    <source>
        <dbReference type="ARBA" id="ARBA00007998"/>
    </source>
</evidence>
<feature type="transmembrane region" description="Helical" evidence="8">
    <location>
        <begin position="221"/>
        <end position="243"/>
    </location>
</feature>
<reference evidence="9 10" key="1">
    <citation type="journal article" date="2021" name="Sci. Rep.">
        <title>The distribution of antibiotic resistance genes in chicken gut microbiota commensals.</title>
        <authorList>
            <person name="Juricova H."/>
            <person name="Matiasovicova J."/>
            <person name="Kubasova T."/>
            <person name="Cejkova D."/>
            <person name="Rychlik I."/>
        </authorList>
    </citation>
    <scope>NUCLEOTIDE SEQUENCE [LARGE SCALE GENOMIC DNA]</scope>
    <source>
        <strain evidence="9 10">An431b</strain>
    </source>
</reference>
<feature type="transmembrane region" description="Helical" evidence="8">
    <location>
        <begin position="147"/>
        <end position="168"/>
    </location>
</feature>
<keyword evidence="10" id="KW-1185">Reference proteome</keyword>
<evidence type="ECO:0000256" key="1">
    <source>
        <dbReference type="ARBA" id="ARBA00004141"/>
    </source>
</evidence>
<feature type="transmembrane region" description="Helical" evidence="8">
    <location>
        <begin position="309"/>
        <end position="326"/>
    </location>
</feature>
<dbReference type="PANTHER" id="PTHR34975:SF2">
    <property type="entry name" value="SPORE GERMINATION PROTEIN A2"/>
    <property type="match status" value="1"/>
</dbReference>
<dbReference type="EMBL" id="JACSNV010000004">
    <property type="protein sequence ID" value="MBM6877328.1"/>
    <property type="molecule type" value="Genomic_DNA"/>
</dbReference>
<gene>
    <name evidence="9" type="ORF">H9X83_04020</name>
</gene>
<evidence type="ECO:0000256" key="4">
    <source>
        <dbReference type="ARBA" id="ARBA00022544"/>
    </source>
</evidence>
<comment type="caution">
    <text evidence="9">The sequence shown here is derived from an EMBL/GenBank/DDBJ whole genome shotgun (WGS) entry which is preliminary data.</text>
</comment>
<organism evidence="9 10">
    <name type="scientific">Anaerotignum lactatifermentans</name>
    <dbReference type="NCBI Taxonomy" id="160404"/>
    <lineage>
        <taxon>Bacteria</taxon>
        <taxon>Bacillati</taxon>
        <taxon>Bacillota</taxon>
        <taxon>Clostridia</taxon>
        <taxon>Lachnospirales</taxon>
        <taxon>Anaerotignaceae</taxon>
        <taxon>Anaerotignum</taxon>
    </lineage>
</organism>
<evidence type="ECO:0000256" key="6">
    <source>
        <dbReference type="ARBA" id="ARBA00022989"/>
    </source>
</evidence>
<evidence type="ECO:0000313" key="9">
    <source>
        <dbReference type="EMBL" id="MBM6877328.1"/>
    </source>
</evidence>
<keyword evidence="3" id="KW-0813">Transport</keyword>
<name>A0ABS2G9T7_9FIRM</name>
<feature type="transmembrane region" description="Helical" evidence="8">
    <location>
        <begin position="188"/>
        <end position="209"/>
    </location>
</feature>
<dbReference type="InterPro" id="IPR004761">
    <property type="entry name" value="Spore_GerAB"/>
</dbReference>
<proteinExistence type="inferred from homology"/>
<evidence type="ECO:0000256" key="7">
    <source>
        <dbReference type="ARBA" id="ARBA00023136"/>
    </source>
</evidence>